<proteinExistence type="predicted"/>
<dbReference type="PANTHER" id="PTHR43798:SF31">
    <property type="entry name" value="AB HYDROLASE SUPERFAMILY PROTEIN YCLE"/>
    <property type="match status" value="1"/>
</dbReference>
<dbReference type="InterPro" id="IPR000073">
    <property type="entry name" value="AB_hydrolase_1"/>
</dbReference>
<accession>A0A2W1LER4</accession>
<dbReference type="Pfam" id="PF00561">
    <property type="entry name" value="Abhydrolase_1"/>
    <property type="match status" value="1"/>
</dbReference>
<dbReference type="GO" id="GO:0016787">
    <property type="term" value="F:hydrolase activity"/>
    <property type="evidence" value="ECO:0007669"/>
    <property type="project" value="UniProtKB-KW"/>
</dbReference>
<dbReference type="PRINTS" id="PR00111">
    <property type="entry name" value="ABHYDROLASE"/>
</dbReference>
<comment type="caution">
    <text evidence="3">The sequence shown here is derived from an EMBL/GenBank/DDBJ whole genome shotgun (WGS) entry which is preliminary data.</text>
</comment>
<evidence type="ECO:0000313" key="3">
    <source>
        <dbReference type="EMBL" id="PZD97586.1"/>
    </source>
</evidence>
<evidence type="ECO:0000256" key="1">
    <source>
        <dbReference type="ARBA" id="ARBA00022801"/>
    </source>
</evidence>
<dbReference type="AlphaFoldDB" id="A0A2W1LER4"/>
<evidence type="ECO:0000259" key="2">
    <source>
        <dbReference type="Pfam" id="PF00561"/>
    </source>
</evidence>
<dbReference type="SUPFAM" id="SSF53474">
    <property type="entry name" value="alpha/beta-Hydrolases"/>
    <property type="match status" value="1"/>
</dbReference>
<dbReference type="PRINTS" id="PR00412">
    <property type="entry name" value="EPOXHYDRLASE"/>
</dbReference>
<dbReference type="RefSeq" id="WP_111144947.1">
    <property type="nucleotide sequence ID" value="NZ_QKRB01000010.1"/>
</dbReference>
<keyword evidence="1 3" id="KW-0378">Hydrolase</keyword>
<dbReference type="InterPro" id="IPR000639">
    <property type="entry name" value="Epox_hydrolase-like"/>
</dbReference>
<reference evidence="3 4" key="1">
    <citation type="submission" date="2018-06" db="EMBL/GenBank/DDBJ databases">
        <title>Paenibacillus imtechensis sp. nov.</title>
        <authorList>
            <person name="Pinnaka A.K."/>
            <person name="Singh H."/>
            <person name="Kaur M."/>
        </authorList>
    </citation>
    <scope>NUCLEOTIDE SEQUENCE [LARGE SCALE GENOMIC DNA]</scope>
    <source>
        <strain evidence="3 4">SMB1</strain>
    </source>
</reference>
<feature type="domain" description="AB hydrolase-1" evidence="2">
    <location>
        <begin position="24"/>
        <end position="254"/>
    </location>
</feature>
<sequence>MYIEVEQGVRLFVRDLNPGEGSRPVVFVHGWPVNHRMFEYQFNVLPHYGYRCIGLDLRGFGQSDKPWHGYSYNRMADDIHKVIEALELHDAVLVGFSVGGAISIRYMARHGGARIARLALVNAAAPLFTQRPDYPYGLPIQQVDGLIRQTSNNRPAMLTGLWDQFFNRNIGEPLIHWFQQLGLEADSHATIECLLSLRNEDLRHDLRSIRIPCAVYYGVHDQIVPYPSARVLQQGIAGSRIYPFHNSGHGLVVEEKEAFNTALLDFLHEDDPPVSG</sequence>
<protein>
    <submittedName>
        <fullName evidence="3">Alpha/beta hydrolase</fullName>
    </submittedName>
</protein>
<name>A0A2W1LER4_9BACL</name>
<dbReference type="OrthoDB" id="9773293at2"/>
<evidence type="ECO:0000313" key="4">
    <source>
        <dbReference type="Proteomes" id="UP000249522"/>
    </source>
</evidence>
<gene>
    <name evidence="3" type="ORF">DNH61_01560</name>
</gene>
<keyword evidence="4" id="KW-1185">Reference proteome</keyword>
<dbReference type="Gene3D" id="3.40.50.1820">
    <property type="entry name" value="alpha/beta hydrolase"/>
    <property type="match status" value="1"/>
</dbReference>
<dbReference type="InterPro" id="IPR029058">
    <property type="entry name" value="AB_hydrolase_fold"/>
</dbReference>
<dbReference type="Proteomes" id="UP000249522">
    <property type="component" value="Unassembled WGS sequence"/>
</dbReference>
<dbReference type="EMBL" id="QKRB01000010">
    <property type="protein sequence ID" value="PZD97586.1"/>
    <property type="molecule type" value="Genomic_DNA"/>
</dbReference>
<dbReference type="InterPro" id="IPR050266">
    <property type="entry name" value="AB_hydrolase_sf"/>
</dbReference>
<dbReference type="GO" id="GO:0016020">
    <property type="term" value="C:membrane"/>
    <property type="evidence" value="ECO:0007669"/>
    <property type="project" value="TreeGrafter"/>
</dbReference>
<dbReference type="PANTHER" id="PTHR43798">
    <property type="entry name" value="MONOACYLGLYCEROL LIPASE"/>
    <property type="match status" value="1"/>
</dbReference>
<organism evidence="3 4">
    <name type="scientific">Paenibacillus sambharensis</name>
    <dbReference type="NCBI Taxonomy" id="1803190"/>
    <lineage>
        <taxon>Bacteria</taxon>
        <taxon>Bacillati</taxon>
        <taxon>Bacillota</taxon>
        <taxon>Bacilli</taxon>
        <taxon>Bacillales</taxon>
        <taxon>Paenibacillaceae</taxon>
        <taxon>Paenibacillus</taxon>
    </lineage>
</organism>